<sequence length="105" mass="11559">MTADQSYAKQSLYVDRLKWKTSAQDEFSKSHNIPILQRDPAIVIHLLLALMISRQNCENLETWLLMFTIVVIVVVVVVVIVSGGGGGATGGATYLSWLKIRGLEA</sequence>
<proteinExistence type="predicted"/>
<dbReference type="AlphaFoldDB" id="A0A194V0S3"/>
<dbReference type="Proteomes" id="UP000078576">
    <property type="component" value="Unassembled WGS sequence"/>
</dbReference>
<accession>A0A194V0S3</accession>
<evidence type="ECO:0000256" key="1">
    <source>
        <dbReference type="SAM" id="Phobius"/>
    </source>
</evidence>
<dbReference type="EMBL" id="KN714701">
    <property type="protein sequence ID" value="KUI57519.1"/>
    <property type="molecule type" value="Genomic_DNA"/>
</dbReference>
<keyword evidence="1" id="KW-0472">Membrane</keyword>
<feature type="transmembrane region" description="Helical" evidence="1">
    <location>
        <begin position="64"/>
        <end position="88"/>
    </location>
</feature>
<name>A0A194V0S3_CYTMA</name>
<protein>
    <submittedName>
        <fullName evidence="2">Uncharacterized protein</fullName>
    </submittedName>
</protein>
<keyword evidence="1" id="KW-0812">Transmembrane</keyword>
<evidence type="ECO:0000313" key="2">
    <source>
        <dbReference type="EMBL" id="KUI57519.1"/>
    </source>
</evidence>
<organism evidence="2 3">
    <name type="scientific">Cytospora mali</name>
    <name type="common">Apple Valsa canker fungus</name>
    <name type="synonym">Valsa mali</name>
    <dbReference type="NCBI Taxonomy" id="578113"/>
    <lineage>
        <taxon>Eukaryota</taxon>
        <taxon>Fungi</taxon>
        <taxon>Dikarya</taxon>
        <taxon>Ascomycota</taxon>
        <taxon>Pezizomycotina</taxon>
        <taxon>Sordariomycetes</taxon>
        <taxon>Sordariomycetidae</taxon>
        <taxon>Diaporthales</taxon>
        <taxon>Cytosporaceae</taxon>
        <taxon>Cytospora</taxon>
    </lineage>
</organism>
<keyword evidence="3" id="KW-1185">Reference proteome</keyword>
<evidence type="ECO:0000313" key="3">
    <source>
        <dbReference type="Proteomes" id="UP000078576"/>
    </source>
</evidence>
<reference evidence="3" key="1">
    <citation type="submission" date="2014-12" db="EMBL/GenBank/DDBJ databases">
        <title>Genome Sequence of Valsa Canker Pathogens Uncovers a Specific Adaption of Colonization on Woody Bark.</title>
        <authorList>
            <person name="Yin Z."/>
            <person name="Liu H."/>
            <person name="Gao X."/>
            <person name="Li Z."/>
            <person name="Song N."/>
            <person name="Ke X."/>
            <person name="Dai Q."/>
            <person name="Wu Y."/>
            <person name="Sun Y."/>
            <person name="Xu J.-R."/>
            <person name="Kang Z.K."/>
            <person name="Wang L."/>
            <person name="Huang L."/>
        </authorList>
    </citation>
    <scope>NUCLEOTIDE SEQUENCE [LARGE SCALE GENOMIC DNA]</scope>
    <source>
        <strain evidence="3">SXYL134</strain>
    </source>
</reference>
<gene>
    <name evidence="2" type="ORF">VP1G_10919</name>
</gene>
<keyword evidence="1" id="KW-1133">Transmembrane helix</keyword>